<gene>
    <name evidence="2" type="ORF">SO802_028576</name>
</gene>
<accession>A0AAW2BT65</accession>
<evidence type="ECO:0000256" key="1">
    <source>
        <dbReference type="SAM" id="MobiDB-lite"/>
    </source>
</evidence>
<dbReference type="EMBL" id="JAZDWU010000010">
    <property type="protein sequence ID" value="KAK9988337.1"/>
    <property type="molecule type" value="Genomic_DNA"/>
</dbReference>
<feature type="region of interest" description="Disordered" evidence="1">
    <location>
        <begin position="1"/>
        <end position="39"/>
    </location>
</feature>
<feature type="compositionally biased region" description="Basic and acidic residues" evidence="1">
    <location>
        <begin position="10"/>
        <end position="28"/>
    </location>
</feature>
<sequence>MMHTKGSRHRAAESKLKETELRRQDKINKQVALSDSSTGTANCNAYHQKFRSVGKPLIEQTRNVDSRYLTTKLLNRIPAMPTMIYS</sequence>
<evidence type="ECO:0000313" key="2">
    <source>
        <dbReference type="EMBL" id="KAK9988337.1"/>
    </source>
</evidence>
<organism evidence="2 3">
    <name type="scientific">Lithocarpus litseifolius</name>
    <dbReference type="NCBI Taxonomy" id="425828"/>
    <lineage>
        <taxon>Eukaryota</taxon>
        <taxon>Viridiplantae</taxon>
        <taxon>Streptophyta</taxon>
        <taxon>Embryophyta</taxon>
        <taxon>Tracheophyta</taxon>
        <taxon>Spermatophyta</taxon>
        <taxon>Magnoliopsida</taxon>
        <taxon>eudicotyledons</taxon>
        <taxon>Gunneridae</taxon>
        <taxon>Pentapetalae</taxon>
        <taxon>rosids</taxon>
        <taxon>fabids</taxon>
        <taxon>Fagales</taxon>
        <taxon>Fagaceae</taxon>
        <taxon>Lithocarpus</taxon>
    </lineage>
</organism>
<reference evidence="2 3" key="1">
    <citation type="submission" date="2024-01" db="EMBL/GenBank/DDBJ databases">
        <title>A telomere-to-telomere, gap-free genome of sweet tea (Lithocarpus litseifolius).</title>
        <authorList>
            <person name="Zhou J."/>
        </authorList>
    </citation>
    <scope>NUCLEOTIDE SEQUENCE [LARGE SCALE GENOMIC DNA]</scope>
    <source>
        <strain evidence="2">Zhou-2022a</strain>
        <tissue evidence="2">Leaf</tissue>
    </source>
</reference>
<comment type="caution">
    <text evidence="2">The sequence shown here is derived from an EMBL/GenBank/DDBJ whole genome shotgun (WGS) entry which is preliminary data.</text>
</comment>
<protein>
    <submittedName>
        <fullName evidence="2">Uncharacterized protein</fullName>
    </submittedName>
</protein>
<evidence type="ECO:0000313" key="3">
    <source>
        <dbReference type="Proteomes" id="UP001459277"/>
    </source>
</evidence>
<dbReference type="Proteomes" id="UP001459277">
    <property type="component" value="Unassembled WGS sequence"/>
</dbReference>
<proteinExistence type="predicted"/>
<name>A0AAW2BT65_9ROSI</name>
<dbReference type="AlphaFoldDB" id="A0AAW2BT65"/>
<keyword evidence="3" id="KW-1185">Reference proteome</keyword>